<dbReference type="InterPro" id="IPR046341">
    <property type="entry name" value="SET_dom_sf"/>
</dbReference>
<proteinExistence type="predicted"/>
<dbReference type="PROSITE" id="PS50280">
    <property type="entry name" value="SET"/>
    <property type="match status" value="1"/>
</dbReference>
<organism evidence="2 3">
    <name type="scientific">Prorocentrum cordatum</name>
    <dbReference type="NCBI Taxonomy" id="2364126"/>
    <lineage>
        <taxon>Eukaryota</taxon>
        <taxon>Sar</taxon>
        <taxon>Alveolata</taxon>
        <taxon>Dinophyceae</taxon>
        <taxon>Prorocentrales</taxon>
        <taxon>Prorocentraceae</taxon>
        <taxon>Prorocentrum</taxon>
    </lineage>
</organism>
<comment type="caution">
    <text evidence="2">The sequence shown here is derived from an EMBL/GenBank/DDBJ whole genome shotgun (WGS) entry which is preliminary data.</text>
</comment>
<accession>A0ABN9UVK6</accession>
<dbReference type="EMBL" id="CAUYUJ010016172">
    <property type="protein sequence ID" value="CAK0862597.1"/>
    <property type="molecule type" value="Genomic_DNA"/>
</dbReference>
<dbReference type="Gene3D" id="2.170.270.10">
    <property type="entry name" value="SET domain"/>
    <property type="match status" value="1"/>
</dbReference>
<protein>
    <recommendedName>
        <fullName evidence="1">SET domain-containing protein</fullName>
    </recommendedName>
</protein>
<dbReference type="Proteomes" id="UP001189429">
    <property type="component" value="Unassembled WGS sequence"/>
</dbReference>
<reference evidence="2" key="1">
    <citation type="submission" date="2023-10" db="EMBL/GenBank/DDBJ databases">
        <authorList>
            <person name="Chen Y."/>
            <person name="Shah S."/>
            <person name="Dougan E. K."/>
            <person name="Thang M."/>
            <person name="Chan C."/>
        </authorList>
    </citation>
    <scope>NUCLEOTIDE SEQUENCE [LARGE SCALE GENOMIC DNA]</scope>
</reference>
<dbReference type="InterPro" id="IPR001214">
    <property type="entry name" value="SET_dom"/>
</dbReference>
<name>A0ABN9UVK6_9DINO</name>
<dbReference type="Pfam" id="PF00856">
    <property type="entry name" value="SET"/>
    <property type="match status" value="1"/>
</dbReference>
<feature type="domain" description="SET" evidence="1">
    <location>
        <begin position="213"/>
        <end position="327"/>
    </location>
</feature>
<evidence type="ECO:0000313" key="2">
    <source>
        <dbReference type="EMBL" id="CAK0862597.1"/>
    </source>
</evidence>
<evidence type="ECO:0000313" key="3">
    <source>
        <dbReference type="Proteomes" id="UP001189429"/>
    </source>
</evidence>
<dbReference type="SUPFAM" id="SSF82199">
    <property type="entry name" value="SET domain"/>
    <property type="match status" value="1"/>
</dbReference>
<keyword evidence="3" id="KW-1185">Reference proteome</keyword>
<evidence type="ECO:0000259" key="1">
    <source>
        <dbReference type="PROSITE" id="PS50280"/>
    </source>
</evidence>
<sequence>MAPGRRAADSRRARAAAPLPRRPWPRRMRRALAVAASGCALLGGASWAPSAFSYAWRSGGDGALGVYATERIGRGEVVERCYCVPVEAGSVAGHWLEPWLFDRGPGRGELLFPLGFGCLYNEVPPGGDSANLRWEYQEVRDASGVLRPYLVLIAFAIIPAGQELCVKRRRTGEHGSLRDVLGSSLRSLDAGGDAAAPFRPPAGRGDFRLDPPSGVAVASSPLHGNGVFATRPFREGETVEVVPSLTISCLGQACRIFRDYELPGSHPNASRVALGHGSVYNHRGEPNVLRCAVDAGPGAADALRGACYRYYAARDIDAGEELVGRILWRRLAPEVRLAIEALRGGAARHVVVTTYAQMAGEISETRDGARVRS</sequence>
<gene>
    <name evidence="2" type="ORF">PCOR1329_LOCUS50965</name>
</gene>